<dbReference type="InterPro" id="IPR000169">
    <property type="entry name" value="Pept_cys_AS"/>
</dbReference>
<keyword evidence="3" id="KW-0378">Hydrolase</keyword>
<keyword evidence="7" id="KW-0732">Signal</keyword>
<protein>
    <submittedName>
        <fullName evidence="10">Uncharacterized protein</fullName>
    </submittedName>
</protein>
<keyword evidence="4" id="KW-0788">Thiol protease</keyword>
<evidence type="ECO:0000313" key="11">
    <source>
        <dbReference type="Proteomes" id="UP001591681"/>
    </source>
</evidence>
<evidence type="ECO:0000259" key="9">
    <source>
        <dbReference type="SMART" id="SM00848"/>
    </source>
</evidence>
<dbReference type="AlphaFoldDB" id="A0ABD1KH66"/>
<dbReference type="SUPFAM" id="SSF54001">
    <property type="entry name" value="Cysteine proteinases"/>
    <property type="match status" value="1"/>
</dbReference>
<gene>
    <name evidence="10" type="ORF">ACEWY4_004970</name>
</gene>
<dbReference type="Pfam" id="PF08246">
    <property type="entry name" value="Inhibitor_I29"/>
    <property type="match status" value="1"/>
</dbReference>
<feature type="chain" id="PRO_5044789790" evidence="7">
    <location>
        <begin position="17"/>
        <end position="270"/>
    </location>
</feature>
<comment type="similarity">
    <text evidence="1">Belongs to the peptidase C1 family.</text>
</comment>
<dbReference type="PROSITE" id="PS51257">
    <property type="entry name" value="PROKAR_LIPOPROTEIN"/>
    <property type="match status" value="1"/>
</dbReference>
<keyword evidence="2" id="KW-0645">Protease</keyword>
<name>A0ABD1KH66_9TELE</name>
<dbReference type="InterPro" id="IPR038765">
    <property type="entry name" value="Papain-like_cys_pep_sf"/>
</dbReference>
<dbReference type="PANTHER" id="PTHR12411">
    <property type="entry name" value="CYSTEINE PROTEASE FAMILY C1-RELATED"/>
    <property type="match status" value="1"/>
</dbReference>
<dbReference type="InterPro" id="IPR039417">
    <property type="entry name" value="Peptidase_C1A_papain-like"/>
</dbReference>
<dbReference type="SMART" id="SM00848">
    <property type="entry name" value="Inhibitor_I29"/>
    <property type="match status" value="1"/>
</dbReference>
<dbReference type="InterPro" id="IPR000668">
    <property type="entry name" value="Peptidase_C1A_C"/>
</dbReference>
<keyword evidence="6" id="KW-1015">Disulfide bond</keyword>
<evidence type="ECO:0000256" key="4">
    <source>
        <dbReference type="ARBA" id="ARBA00022807"/>
    </source>
</evidence>
<feature type="domain" description="Cathepsin propeptide inhibitor" evidence="9">
    <location>
        <begin position="26"/>
        <end position="86"/>
    </location>
</feature>
<dbReference type="PROSITE" id="PS00139">
    <property type="entry name" value="THIOL_PROTEASE_CYS"/>
    <property type="match status" value="1"/>
</dbReference>
<evidence type="ECO:0000259" key="8">
    <source>
        <dbReference type="SMART" id="SM00645"/>
    </source>
</evidence>
<evidence type="ECO:0000313" key="10">
    <source>
        <dbReference type="EMBL" id="KAL2098490.1"/>
    </source>
</evidence>
<accession>A0ABD1KH66</accession>
<dbReference type="SMART" id="SM00645">
    <property type="entry name" value="Pept_C1"/>
    <property type="match status" value="1"/>
</dbReference>
<dbReference type="Gene3D" id="3.90.70.10">
    <property type="entry name" value="Cysteine proteinases"/>
    <property type="match status" value="1"/>
</dbReference>
<sequence>MKLLILAAASLAVVSCASLSLEDLEFHAWKLKFGKSYSSFQEEAYRKNIWLSTRRRVLAHNILADQGISTYRMGMNHFSDMNQEEFRQTVLLRGMIPSNETKTIPHLVAKVSTPQGGTAKLSDSVDWRDKGCVTPVKSQGQCGSCWAFSVTGALESHTCIRYGSLPTLSEQQLVDCTRSYGEQGFSLLWSELGSYMGKLKTEACSNSPLLNYYQEGYCRFNPEGVGATCRGYSDVTPRGDESALQHYVASEGPVSVAVDAQHFQNYQSVR</sequence>
<evidence type="ECO:0000256" key="5">
    <source>
        <dbReference type="ARBA" id="ARBA00023145"/>
    </source>
</evidence>
<dbReference type="InterPro" id="IPR013201">
    <property type="entry name" value="Prot_inhib_I29"/>
</dbReference>
<dbReference type="Pfam" id="PF00112">
    <property type="entry name" value="Peptidase_C1"/>
    <property type="match status" value="1"/>
</dbReference>
<evidence type="ECO:0000256" key="6">
    <source>
        <dbReference type="ARBA" id="ARBA00023157"/>
    </source>
</evidence>
<comment type="caution">
    <text evidence="10">The sequence shown here is derived from an EMBL/GenBank/DDBJ whole genome shotgun (WGS) entry which is preliminary data.</text>
</comment>
<dbReference type="EMBL" id="JBHFQA010000005">
    <property type="protein sequence ID" value="KAL2098490.1"/>
    <property type="molecule type" value="Genomic_DNA"/>
</dbReference>
<evidence type="ECO:0000256" key="7">
    <source>
        <dbReference type="SAM" id="SignalP"/>
    </source>
</evidence>
<dbReference type="Proteomes" id="UP001591681">
    <property type="component" value="Unassembled WGS sequence"/>
</dbReference>
<proteinExistence type="inferred from homology"/>
<organism evidence="10 11">
    <name type="scientific">Coilia grayii</name>
    <name type="common">Gray's grenadier anchovy</name>
    <dbReference type="NCBI Taxonomy" id="363190"/>
    <lineage>
        <taxon>Eukaryota</taxon>
        <taxon>Metazoa</taxon>
        <taxon>Chordata</taxon>
        <taxon>Craniata</taxon>
        <taxon>Vertebrata</taxon>
        <taxon>Euteleostomi</taxon>
        <taxon>Actinopterygii</taxon>
        <taxon>Neopterygii</taxon>
        <taxon>Teleostei</taxon>
        <taxon>Clupei</taxon>
        <taxon>Clupeiformes</taxon>
        <taxon>Clupeoidei</taxon>
        <taxon>Engraulidae</taxon>
        <taxon>Coilinae</taxon>
        <taxon>Coilia</taxon>
    </lineage>
</organism>
<feature type="domain" description="Peptidase C1A papain C-terminal" evidence="8">
    <location>
        <begin position="121"/>
        <end position="270"/>
    </location>
</feature>
<dbReference type="CDD" id="cd02248">
    <property type="entry name" value="Peptidase_C1A"/>
    <property type="match status" value="1"/>
</dbReference>
<evidence type="ECO:0000256" key="3">
    <source>
        <dbReference type="ARBA" id="ARBA00022801"/>
    </source>
</evidence>
<keyword evidence="5" id="KW-0865">Zymogen</keyword>
<keyword evidence="11" id="KW-1185">Reference proteome</keyword>
<evidence type="ECO:0000256" key="1">
    <source>
        <dbReference type="ARBA" id="ARBA00008455"/>
    </source>
</evidence>
<dbReference type="GO" id="GO:0006508">
    <property type="term" value="P:proteolysis"/>
    <property type="evidence" value="ECO:0007669"/>
    <property type="project" value="UniProtKB-KW"/>
</dbReference>
<feature type="signal peptide" evidence="7">
    <location>
        <begin position="1"/>
        <end position="16"/>
    </location>
</feature>
<evidence type="ECO:0000256" key="2">
    <source>
        <dbReference type="ARBA" id="ARBA00022670"/>
    </source>
</evidence>
<dbReference type="Gene3D" id="1.10.287.2250">
    <property type="match status" value="1"/>
</dbReference>
<dbReference type="GO" id="GO:0008234">
    <property type="term" value="F:cysteine-type peptidase activity"/>
    <property type="evidence" value="ECO:0007669"/>
    <property type="project" value="UniProtKB-KW"/>
</dbReference>
<dbReference type="InterPro" id="IPR013128">
    <property type="entry name" value="Peptidase_C1A"/>
</dbReference>
<reference evidence="10 11" key="1">
    <citation type="submission" date="2024-09" db="EMBL/GenBank/DDBJ databases">
        <title>A chromosome-level genome assembly of Gray's grenadier anchovy, Coilia grayii.</title>
        <authorList>
            <person name="Fu Z."/>
        </authorList>
    </citation>
    <scope>NUCLEOTIDE SEQUENCE [LARGE SCALE GENOMIC DNA]</scope>
    <source>
        <strain evidence="10">G4</strain>
        <tissue evidence="10">Muscle</tissue>
    </source>
</reference>